<keyword evidence="3" id="KW-1185">Reference proteome</keyword>
<dbReference type="EMBL" id="CM008963">
    <property type="protein sequence ID" value="PNW86236.1"/>
    <property type="molecule type" value="Genomic_DNA"/>
</dbReference>
<feature type="compositionally biased region" description="Low complexity" evidence="1">
    <location>
        <begin position="1"/>
        <end position="21"/>
    </location>
</feature>
<reference evidence="2 3" key="1">
    <citation type="journal article" date="2007" name="Science">
        <title>The Chlamydomonas genome reveals the evolution of key animal and plant functions.</title>
        <authorList>
            <person name="Merchant S.S."/>
            <person name="Prochnik S.E."/>
            <person name="Vallon O."/>
            <person name="Harris E.H."/>
            <person name="Karpowicz S.J."/>
            <person name="Witman G.B."/>
            <person name="Terry A."/>
            <person name="Salamov A."/>
            <person name="Fritz-Laylin L.K."/>
            <person name="Marechal-Drouard L."/>
            <person name="Marshall W.F."/>
            <person name="Qu L.H."/>
            <person name="Nelson D.R."/>
            <person name="Sanderfoot A.A."/>
            <person name="Spalding M.H."/>
            <person name="Kapitonov V.V."/>
            <person name="Ren Q."/>
            <person name="Ferris P."/>
            <person name="Lindquist E."/>
            <person name="Shapiro H."/>
            <person name="Lucas S.M."/>
            <person name="Grimwood J."/>
            <person name="Schmutz J."/>
            <person name="Cardol P."/>
            <person name="Cerutti H."/>
            <person name="Chanfreau G."/>
            <person name="Chen C.L."/>
            <person name="Cognat V."/>
            <person name="Croft M.T."/>
            <person name="Dent R."/>
            <person name="Dutcher S."/>
            <person name="Fernandez E."/>
            <person name="Fukuzawa H."/>
            <person name="Gonzalez-Ballester D."/>
            <person name="Gonzalez-Halphen D."/>
            <person name="Hallmann A."/>
            <person name="Hanikenne M."/>
            <person name="Hippler M."/>
            <person name="Inwood W."/>
            <person name="Jabbari K."/>
            <person name="Kalanon M."/>
            <person name="Kuras R."/>
            <person name="Lefebvre P.A."/>
            <person name="Lemaire S.D."/>
            <person name="Lobanov A.V."/>
            <person name="Lohr M."/>
            <person name="Manuell A."/>
            <person name="Meier I."/>
            <person name="Mets L."/>
            <person name="Mittag M."/>
            <person name="Mittelmeier T."/>
            <person name="Moroney J.V."/>
            <person name="Moseley J."/>
            <person name="Napoli C."/>
            <person name="Nedelcu A.M."/>
            <person name="Niyogi K."/>
            <person name="Novoselov S.V."/>
            <person name="Paulsen I.T."/>
            <person name="Pazour G."/>
            <person name="Purton S."/>
            <person name="Ral J.P."/>
            <person name="Riano-Pachon D.M."/>
            <person name="Riekhof W."/>
            <person name="Rymarquis L."/>
            <person name="Schroda M."/>
            <person name="Stern D."/>
            <person name="Umen J."/>
            <person name="Willows R."/>
            <person name="Wilson N."/>
            <person name="Zimmer S.L."/>
            <person name="Allmer J."/>
            <person name="Balk J."/>
            <person name="Bisova K."/>
            <person name="Chen C.J."/>
            <person name="Elias M."/>
            <person name="Gendler K."/>
            <person name="Hauser C."/>
            <person name="Lamb M.R."/>
            <person name="Ledford H."/>
            <person name="Long J.C."/>
            <person name="Minagawa J."/>
            <person name="Page M.D."/>
            <person name="Pan J."/>
            <person name="Pootakham W."/>
            <person name="Roje S."/>
            <person name="Rose A."/>
            <person name="Stahlberg E."/>
            <person name="Terauchi A.M."/>
            <person name="Yang P."/>
            <person name="Ball S."/>
            <person name="Bowler C."/>
            <person name="Dieckmann C.L."/>
            <person name="Gladyshev V.N."/>
            <person name="Green P."/>
            <person name="Jorgensen R."/>
            <person name="Mayfield S."/>
            <person name="Mueller-Roeber B."/>
            <person name="Rajamani S."/>
            <person name="Sayre R.T."/>
            <person name="Brokstein P."/>
            <person name="Dubchak I."/>
            <person name="Goodstein D."/>
            <person name="Hornick L."/>
            <person name="Huang Y.W."/>
            <person name="Jhaveri J."/>
            <person name="Luo Y."/>
            <person name="Martinez D."/>
            <person name="Ngau W.C."/>
            <person name="Otillar B."/>
            <person name="Poliakov A."/>
            <person name="Porter A."/>
            <person name="Szajkowski L."/>
            <person name="Werner G."/>
            <person name="Zhou K."/>
            <person name="Grigoriev I.V."/>
            <person name="Rokhsar D.S."/>
            <person name="Grossman A.R."/>
        </authorList>
    </citation>
    <scope>NUCLEOTIDE SEQUENCE [LARGE SCALE GENOMIC DNA]</scope>
    <source>
        <strain evidence="3">CC-503</strain>
    </source>
</reference>
<dbReference type="RefSeq" id="XP_042926823.1">
    <property type="nucleotide sequence ID" value="XM_043059189.1"/>
</dbReference>
<dbReference type="Gramene" id="PNW86236">
    <property type="protein sequence ID" value="PNW86236"/>
    <property type="gene ID" value="CHLRE_02g078251v5"/>
</dbReference>
<dbReference type="AlphaFoldDB" id="A0A2K3E0C4"/>
<dbReference type="Proteomes" id="UP000006906">
    <property type="component" value="Chromosome 2"/>
</dbReference>
<feature type="compositionally biased region" description="Pro residues" evidence="1">
    <location>
        <begin position="48"/>
        <end position="68"/>
    </location>
</feature>
<dbReference type="GeneID" id="66052239"/>
<evidence type="ECO:0000313" key="2">
    <source>
        <dbReference type="EMBL" id="PNW86236.1"/>
    </source>
</evidence>
<sequence>MAQAAQQAHASRGGASAAAGATPPPSLPQLPFMPPGMFPFLPQFPLVMPQPPAGQPPLLQPPAPPQSPAPGGSEN</sequence>
<feature type="region of interest" description="Disordered" evidence="1">
    <location>
        <begin position="1"/>
        <end position="75"/>
    </location>
</feature>
<dbReference type="OrthoDB" id="538223at2759"/>
<name>A0A2K3E0C4_CHLRE</name>
<dbReference type="InParanoid" id="A0A2K3E0C4"/>
<organism evidence="2 3">
    <name type="scientific">Chlamydomonas reinhardtii</name>
    <name type="common">Chlamydomonas smithii</name>
    <dbReference type="NCBI Taxonomy" id="3055"/>
    <lineage>
        <taxon>Eukaryota</taxon>
        <taxon>Viridiplantae</taxon>
        <taxon>Chlorophyta</taxon>
        <taxon>core chlorophytes</taxon>
        <taxon>Chlorophyceae</taxon>
        <taxon>CS clade</taxon>
        <taxon>Chlamydomonadales</taxon>
        <taxon>Chlamydomonadaceae</taxon>
        <taxon>Chlamydomonas</taxon>
    </lineage>
</organism>
<feature type="compositionally biased region" description="Pro residues" evidence="1">
    <location>
        <begin position="22"/>
        <end position="37"/>
    </location>
</feature>
<proteinExistence type="predicted"/>
<gene>
    <name evidence="2" type="ORF">CHLRE_02g078251v5</name>
</gene>
<evidence type="ECO:0000256" key="1">
    <source>
        <dbReference type="SAM" id="MobiDB-lite"/>
    </source>
</evidence>
<accession>A0A2K3E0C4</accession>
<protein>
    <submittedName>
        <fullName evidence="2">Uncharacterized protein</fullName>
    </submittedName>
</protein>
<dbReference type="KEGG" id="cre:CHLRE_02g078251v5"/>
<evidence type="ECO:0000313" key="3">
    <source>
        <dbReference type="Proteomes" id="UP000006906"/>
    </source>
</evidence>